<dbReference type="InterPro" id="IPR016040">
    <property type="entry name" value="NAD(P)-bd_dom"/>
</dbReference>
<dbReference type="GO" id="GO:0009225">
    <property type="term" value="P:nucleotide-sugar metabolic process"/>
    <property type="evidence" value="ECO:0007669"/>
    <property type="project" value="InterPro"/>
</dbReference>
<evidence type="ECO:0000256" key="4">
    <source>
        <dbReference type="ARBA" id="ARBA00011990"/>
    </source>
</evidence>
<comment type="cofactor">
    <cofactor evidence="2 8">
        <name>NAD(+)</name>
        <dbReference type="ChEBI" id="CHEBI:57540"/>
    </cofactor>
</comment>
<keyword evidence="6" id="KW-0520">NAD</keyword>
<dbReference type="PANTHER" id="PTHR43000">
    <property type="entry name" value="DTDP-D-GLUCOSE 4,6-DEHYDRATASE-RELATED"/>
    <property type="match status" value="1"/>
</dbReference>
<proteinExistence type="inferred from homology"/>
<evidence type="ECO:0000256" key="8">
    <source>
        <dbReference type="RuleBase" id="RU004473"/>
    </source>
</evidence>
<dbReference type="GO" id="GO:0008460">
    <property type="term" value="F:dTDP-glucose 4,6-dehydratase activity"/>
    <property type="evidence" value="ECO:0007669"/>
    <property type="project" value="UniProtKB-EC"/>
</dbReference>
<evidence type="ECO:0000256" key="7">
    <source>
        <dbReference type="ARBA" id="ARBA00023239"/>
    </source>
</evidence>
<dbReference type="CDD" id="cd05246">
    <property type="entry name" value="dTDP_GD_SDR_e"/>
    <property type="match status" value="1"/>
</dbReference>
<protein>
    <recommendedName>
        <fullName evidence="5 8">dTDP-glucose 4,6-dehydratase</fullName>
        <ecNumber evidence="4 8">4.2.1.46</ecNumber>
    </recommendedName>
</protein>
<dbReference type="SUPFAM" id="SSF51735">
    <property type="entry name" value="NAD(P)-binding Rossmann-fold domains"/>
    <property type="match status" value="1"/>
</dbReference>
<dbReference type="InterPro" id="IPR036291">
    <property type="entry name" value="NAD(P)-bd_dom_sf"/>
</dbReference>
<comment type="catalytic activity">
    <reaction evidence="1 8">
        <text>dTDP-alpha-D-glucose = dTDP-4-dehydro-6-deoxy-alpha-D-glucose + H2O</text>
        <dbReference type="Rhea" id="RHEA:17221"/>
        <dbReference type="ChEBI" id="CHEBI:15377"/>
        <dbReference type="ChEBI" id="CHEBI:57477"/>
        <dbReference type="ChEBI" id="CHEBI:57649"/>
        <dbReference type="EC" id="4.2.1.46"/>
    </reaction>
</comment>
<evidence type="ECO:0000256" key="2">
    <source>
        <dbReference type="ARBA" id="ARBA00001911"/>
    </source>
</evidence>
<dbReference type="Pfam" id="PF16363">
    <property type="entry name" value="GDP_Man_Dehyd"/>
    <property type="match status" value="1"/>
</dbReference>
<sequence>MSINTPALERKSRNLIVTGGAGFIGANFVHHWCGKYPGDRVVVLDALTYAGNRATIAPLEGKANLRFVHGDICDRPLIDGLLKEENIDLIVHFAAESHVDRSILGPGAFVQTNVVGTFTLLEAFRQHWNEKGQPDSFLFHHVSTDEVYGSLGPEDPAFTETTPYQPNSPYSASKAGSDHLVRAYYHTYGMPTLMTNCSNNYGPYHFPEKLIPLMCINILLGKPLPVYGDGQNVRDWLYVGDHCSAIDAVIHGSKPGETYNVGGNNEVKNIDLVHKLCELMDELAPNLPVRPSKQLITFVKDRPGHDRRYAIDATKLKTDLGWTPAQTVETGLRQTVEWYLANQDWWKPLLSAEYQDYYQKVYATC</sequence>
<comment type="similarity">
    <text evidence="3 8">Belongs to the NAD(P)-dependent epimerase/dehydratase family. dTDP-glucose dehydratase subfamily.</text>
</comment>
<accession>A0A7C3KIU8</accession>
<keyword evidence="7 8" id="KW-0456">Lyase</keyword>
<evidence type="ECO:0000259" key="9">
    <source>
        <dbReference type="Pfam" id="PF16363"/>
    </source>
</evidence>
<feature type="domain" description="NAD(P)-binding" evidence="9">
    <location>
        <begin position="16"/>
        <end position="335"/>
    </location>
</feature>
<comment type="caution">
    <text evidence="10">The sequence shown here is derived from an EMBL/GenBank/DDBJ whole genome shotgun (WGS) entry which is preliminary data.</text>
</comment>
<evidence type="ECO:0000256" key="5">
    <source>
        <dbReference type="ARBA" id="ARBA00016977"/>
    </source>
</evidence>
<dbReference type="Gene3D" id="3.40.50.720">
    <property type="entry name" value="NAD(P)-binding Rossmann-like Domain"/>
    <property type="match status" value="1"/>
</dbReference>
<dbReference type="InterPro" id="IPR005888">
    <property type="entry name" value="dTDP_Gluc_deHydtase"/>
</dbReference>
<dbReference type="NCBIfam" id="TIGR01181">
    <property type="entry name" value="dTDP_gluc_dehyt"/>
    <property type="match status" value="1"/>
</dbReference>
<dbReference type="AlphaFoldDB" id="A0A7C3KIU8"/>
<reference evidence="10" key="1">
    <citation type="journal article" date="2020" name="mSystems">
        <title>Genome- and Community-Level Interaction Insights into Carbon Utilization and Element Cycling Functions of Hydrothermarchaeota in Hydrothermal Sediment.</title>
        <authorList>
            <person name="Zhou Z."/>
            <person name="Liu Y."/>
            <person name="Xu W."/>
            <person name="Pan J."/>
            <person name="Luo Z.H."/>
            <person name="Li M."/>
        </authorList>
    </citation>
    <scope>NUCLEOTIDE SEQUENCE [LARGE SCALE GENOMIC DNA]</scope>
    <source>
        <strain evidence="10">SpSt-418</strain>
    </source>
</reference>
<dbReference type="EC" id="4.2.1.46" evidence="4 8"/>
<evidence type="ECO:0000256" key="6">
    <source>
        <dbReference type="ARBA" id="ARBA00023027"/>
    </source>
</evidence>
<gene>
    <name evidence="10" type="primary">rfbB</name>
    <name evidence="10" type="ORF">ENR64_27635</name>
</gene>
<organism evidence="10">
    <name type="scientific">Oscillatoriales cyanobacterium SpSt-418</name>
    <dbReference type="NCBI Taxonomy" id="2282169"/>
    <lineage>
        <taxon>Bacteria</taxon>
        <taxon>Bacillati</taxon>
        <taxon>Cyanobacteriota</taxon>
        <taxon>Cyanophyceae</taxon>
        <taxon>Oscillatoriophycideae</taxon>
        <taxon>Oscillatoriales</taxon>
    </lineage>
</organism>
<dbReference type="EMBL" id="DSRU01000409">
    <property type="protein sequence ID" value="HFN01451.1"/>
    <property type="molecule type" value="Genomic_DNA"/>
</dbReference>
<evidence type="ECO:0000313" key="10">
    <source>
        <dbReference type="EMBL" id="HFN01451.1"/>
    </source>
</evidence>
<evidence type="ECO:0000256" key="1">
    <source>
        <dbReference type="ARBA" id="ARBA00001539"/>
    </source>
</evidence>
<dbReference type="Gene3D" id="3.90.25.10">
    <property type="entry name" value="UDP-galactose 4-epimerase, domain 1"/>
    <property type="match status" value="1"/>
</dbReference>
<name>A0A7C3KIU8_9CYAN</name>
<evidence type="ECO:0000256" key="3">
    <source>
        <dbReference type="ARBA" id="ARBA00008178"/>
    </source>
</evidence>